<dbReference type="SUPFAM" id="SSF51395">
    <property type="entry name" value="FMN-linked oxidoreductases"/>
    <property type="match status" value="1"/>
</dbReference>
<gene>
    <name evidence="1" type="ORF">SAMN04488103_105136</name>
</gene>
<dbReference type="AlphaFoldDB" id="A0A1H8GQT8"/>
<protein>
    <submittedName>
        <fullName evidence="1">BtpA family protein</fullName>
    </submittedName>
</protein>
<dbReference type="RefSeq" id="WP_245749445.1">
    <property type="nucleotide sequence ID" value="NZ_FOCE01000005.1"/>
</dbReference>
<evidence type="ECO:0000313" key="1">
    <source>
        <dbReference type="EMBL" id="SEN46200.1"/>
    </source>
</evidence>
<reference evidence="1 2" key="1">
    <citation type="submission" date="2016-10" db="EMBL/GenBank/DDBJ databases">
        <authorList>
            <person name="de Groot N.N."/>
        </authorList>
    </citation>
    <scope>NUCLEOTIDE SEQUENCE [LARGE SCALE GENOMIC DNA]</scope>
    <source>
        <strain evidence="1 2">DSM 3857</strain>
    </source>
</reference>
<proteinExistence type="predicted"/>
<dbReference type="EMBL" id="FOCE01000005">
    <property type="protein sequence ID" value="SEN46200.1"/>
    <property type="molecule type" value="Genomic_DNA"/>
</dbReference>
<keyword evidence="2" id="KW-1185">Reference proteome</keyword>
<sequence length="253" mass="26992">MTPNLTRHDFRRRFGCTGPVVTPVIHVLGVAQVAENLDHVARAGAAGAFLINHDFDRETFLPILRQARRDHPDLWLGVNFLAEDGRTGFPLLGALAAEGLALDALWADDACLNETRADQTEAEAIAAARAASGWQGLYFGGVAFKKQRPVADADYPASARLGARWLDVVTTSGLATGQAPDLAKIATFRAAMGDRPLALASGITPDNAAAFCADVDCFLVATGINRPGDFYTIDPARLDALLAITRTEGTRHD</sequence>
<organism evidence="1 2">
    <name type="scientific">Gemmobacter aquatilis</name>
    <dbReference type="NCBI Taxonomy" id="933059"/>
    <lineage>
        <taxon>Bacteria</taxon>
        <taxon>Pseudomonadati</taxon>
        <taxon>Pseudomonadota</taxon>
        <taxon>Alphaproteobacteria</taxon>
        <taxon>Rhodobacterales</taxon>
        <taxon>Paracoccaceae</taxon>
        <taxon>Gemmobacter</taxon>
    </lineage>
</organism>
<dbReference type="STRING" id="933059.SAMN04488103_105136"/>
<name>A0A1H8GQT8_9RHOB</name>
<accession>A0A1H8GQT8</accession>
<dbReference type="Proteomes" id="UP000198761">
    <property type="component" value="Unassembled WGS sequence"/>
</dbReference>
<evidence type="ECO:0000313" key="2">
    <source>
        <dbReference type="Proteomes" id="UP000198761"/>
    </source>
</evidence>